<dbReference type="InterPro" id="IPR016181">
    <property type="entry name" value="Acyl_CoA_acyltransferase"/>
</dbReference>
<evidence type="ECO:0000256" key="3">
    <source>
        <dbReference type="ARBA" id="ARBA00022960"/>
    </source>
</evidence>
<keyword evidence="8" id="KW-1185">Reference proteome</keyword>
<organism evidence="7 8">
    <name type="scientific">Bisgaard Taxon 45</name>
    <dbReference type="NCBI Taxonomy" id="304289"/>
    <lineage>
        <taxon>Bacteria</taxon>
        <taxon>Pseudomonadati</taxon>
        <taxon>Pseudomonadota</taxon>
        <taxon>Gammaproteobacteria</taxon>
        <taxon>Pasteurellales</taxon>
        <taxon>Pasteurellaceae</taxon>
    </lineage>
</organism>
<keyword evidence="6" id="KW-0961">Cell wall biogenesis/degradation</keyword>
<dbReference type="Proteomes" id="UP001224083">
    <property type="component" value="Unassembled WGS sequence"/>
</dbReference>
<evidence type="ECO:0000256" key="1">
    <source>
        <dbReference type="ARBA" id="ARBA00009943"/>
    </source>
</evidence>
<dbReference type="Gene3D" id="3.40.630.30">
    <property type="match status" value="1"/>
</dbReference>
<keyword evidence="4" id="KW-0573">Peptidoglycan synthesis</keyword>
<dbReference type="Pfam" id="PF02388">
    <property type="entry name" value="FemAB"/>
    <property type="match status" value="1"/>
</dbReference>
<evidence type="ECO:0000256" key="6">
    <source>
        <dbReference type="ARBA" id="ARBA00023316"/>
    </source>
</evidence>
<dbReference type="InterPro" id="IPR003447">
    <property type="entry name" value="FEMABX"/>
</dbReference>
<gene>
    <name evidence="7" type="ORF">O7M46_01460</name>
</gene>
<evidence type="ECO:0000256" key="5">
    <source>
        <dbReference type="ARBA" id="ARBA00023315"/>
    </source>
</evidence>
<proteinExistence type="inferred from homology"/>
<keyword evidence="2" id="KW-0808">Transferase</keyword>
<dbReference type="PANTHER" id="PTHR36174:SF1">
    <property type="entry name" value="LIPID II:GLYCINE GLYCYLTRANSFERASE"/>
    <property type="match status" value="1"/>
</dbReference>
<keyword evidence="3" id="KW-0133">Cell shape</keyword>
<evidence type="ECO:0000256" key="4">
    <source>
        <dbReference type="ARBA" id="ARBA00022984"/>
    </source>
</evidence>
<protein>
    <submittedName>
        <fullName evidence="7">Peptidoglycan bridge formation glycyltransferase FemA/FemB family protein</fullName>
    </submittedName>
</protein>
<evidence type="ECO:0000256" key="2">
    <source>
        <dbReference type="ARBA" id="ARBA00022679"/>
    </source>
</evidence>
<reference evidence="7 8" key="1">
    <citation type="submission" date="2022-12" db="EMBL/GenBank/DDBJ databases">
        <title>Genome sequence of Pasteurellaceae Bisgaard Taxon 45.</title>
        <authorList>
            <person name="Foggin C."/>
            <person name="Rosen L.E."/>
            <person name="Henton M."/>
            <person name="Buys A."/>
            <person name="Floyd T."/>
            <person name="Turner A.D."/>
            <person name="Tarbin J."/>
            <person name="Lloyd A.S."/>
            <person name="Chaitezvi C."/>
            <person name="Ellis R.J."/>
            <person name="Roberts H.C."/>
            <person name="Dastjerdi A."/>
            <person name="Nunez A."/>
            <person name="Van Vliet A.H."/>
            <person name="Steinbach F."/>
        </authorList>
    </citation>
    <scope>NUCLEOTIDE SEQUENCE [LARGE SCALE GENOMIC DNA]</scope>
    <source>
        <strain evidence="7 8">VF20HR</strain>
    </source>
</reference>
<dbReference type="PANTHER" id="PTHR36174">
    <property type="entry name" value="LIPID II:GLYCINE GLYCYLTRANSFERASE"/>
    <property type="match status" value="1"/>
</dbReference>
<comment type="caution">
    <text evidence="7">The sequence shown here is derived from an EMBL/GenBank/DDBJ whole genome shotgun (WGS) entry which is preliminary data.</text>
</comment>
<comment type="similarity">
    <text evidence="1">Belongs to the FemABX family.</text>
</comment>
<accession>A0ABT9KC83</accession>
<evidence type="ECO:0000313" key="7">
    <source>
        <dbReference type="EMBL" id="MDP9499620.1"/>
    </source>
</evidence>
<keyword evidence="5" id="KW-0012">Acyltransferase</keyword>
<name>A0ABT9KC83_9PAST</name>
<dbReference type="EMBL" id="JAQAHH010000002">
    <property type="protein sequence ID" value="MDP9499620.1"/>
    <property type="molecule type" value="Genomic_DNA"/>
</dbReference>
<evidence type="ECO:0000313" key="8">
    <source>
        <dbReference type="Proteomes" id="UP001224083"/>
    </source>
</evidence>
<dbReference type="SUPFAM" id="SSF55729">
    <property type="entry name" value="Acyl-CoA N-acyltransferases (Nat)"/>
    <property type="match status" value="1"/>
</dbReference>
<dbReference type="InterPro" id="IPR050644">
    <property type="entry name" value="PG_Glycine_Bridge_Synth"/>
</dbReference>
<sequence>MDTSVKCTLVPIDSEWDNNINQFEFDIYHMSGWINSSTLIDKGEAKALIITLEEKKLLIPIITRKIDDRYWDATSTYGYSGLLYTPNLTETEINHMLTAAITYLKENHCVSLFIRLHPILNANWSSHLGHIVEHGPTLSSDLTKTEEEHWAETQQRHQRGIRKAIKVGVTTKIEKLNRSNLDTFIRIYEETMRTLNATSFYFFSKDYYESLSNLLNDNIILITAFCRKEKAIASSMYTHCAKSGILQHHLGGTLDDYRELQPSKLITHEARKWGRENQYKILHFGGGLGAKRDSLYEYKKGFSSNEHLFRTHRIVTNLDVYKRLCDEKGFSEEEIKNLDQYFPLYRK</sequence>